<keyword evidence="3" id="KW-1185">Reference proteome</keyword>
<protein>
    <recommendedName>
        <fullName evidence="1">DUF6985 domain-containing protein</fullName>
    </recommendedName>
</protein>
<accession>A0A134AAW4</accession>
<evidence type="ECO:0000313" key="2">
    <source>
        <dbReference type="EMBL" id="KXB64640.1"/>
    </source>
</evidence>
<evidence type="ECO:0000259" key="1">
    <source>
        <dbReference type="Pfam" id="PF22481"/>
    </source>
</evidence>
<dbReference type="InterPro" id="IPR054254">
    <property type="entry name" value="DUF6985"/>
</dbReference>
<dbReference type="STRING" id="157687.HMPREF3180_01279"/>
<sequence length="139" mass="16571">MKMNRKINDSIFGEMEYKFGWFKKEILNLWGNEYEVIIKALTYNENNITEAQRDSYLKLKNNINEISDKSLDFLKDYIVKNYKEKIERKEIFKLVFPKMILFKQNGDFGILCDTSLDEENGFVIIISPKYEVGIQDIFL</sequence>
<dbReference type="AlphaFoldDB" id="A0A134AAW4"/>
<feature type="domain" description="DUF6985" evidence="1">
    <location>
        <begin position="11"/>
        <end position="137"/>
    </location>
</feature>
<proteinExistence type="predicted"/>
<organism evidence="2 3">
    <name type="scientific">Leptotrichia wadei</name>
    <dbReference type="NCBI Taxonomy" id="157687"/>
    <lineage>
        <taxon>Bacteria</taxon>
        <taxon>Fusobacteriati</taxon>
        <taxon>Fusobacteriota</taxon>
        <taxon>Fusobacteriia</taxon>
        <taxon>Fusobacteriales</taxon>
        <taxon>Leptotrichiaceae</taxon>
        <taxon>Leptotrichia</taxon>
    </lineage>
</organism>
<dbReference type="Pfam" id="PF22481">
    <property type="entry name" value="DUF6985"/>
    <property type="match status" value="1"/>
</dbReference>
<reference evidence="3" key="1">
    <citation type="submission" date="2016-01" db="EMBL/GenBank/DDBJ databases">
        <authorList>
            <person name="Mitreva M."/>
            <person name="Pepin K.H."/>
            <person name="Mihindukulasuriya K.A."/>
            <person name="Fulton R."/>
            <person name="Fronick C."/>
            <person name="O'Laughlin M."/>
            <person name="Miner T."/>
            <person name="Herter B."/>
            <person name="Rosa B.A."/>
            <person name="Cordes M."/>
            <person name="Tomlinson C."/>
            <person name="Wollam A."/>
            <person name="Palsikar V.B."/>
            <person name="Mardis E.R."/>
            <person name="Wilson R.K."/>
        </authorList>
    </citation>
    <scope>NUCLEOTIDE SEQUENCE [LARGE SCALE GENOMIC DNA]</scope>
    <source>
        <strain evidence="3">KA00185</strain>
    </source>
</reference>
<name>A0A134AAW4_9FUSO</name>
<dbReference type="EMBL" id="LSDD01000095">
    <property type="protein sequence ID" value="KXB64640.1"/>
    <property type="molecule type" value="Genomic_DNA"/>
</dbReference>
<dbReference type="Proteomes" id="UP000070483">
    <property type="component" value="Unassembled WGS sequence"/>
</dbReference>
<dbReference type="PATRIC" id="fig|157687.3.peg.1274"/>
<comment type="caution">
    <text evidence="2">The sequence shown here is derived from an EMBL/GenBank/DDBJ whole genome shotgun (WGS) entry which is preliminary data.</text>
</comment>
<gene>
    <name evidence="2" type="ORF">HMPREF3180_01279</name>
</gene>
<evidence type="ECO:0000313" key="3">
    <source>
        <dbReference type="Proteomes" id="UP000070483"/>
    </source>
</evidence>